<keyword evidence="2" id="KW-1185">Reference proteome</keyword>
<comment type="caution">
    <text evidence="1">The sequence shown here is derived from an EMBL/GenBank/DDBJ whole genome shotgun (WGS) entry which is preliminary data.</text>
</comment>
<protein>
    <submittedName>
        <fullName evidence="1">Replication termination protein</fullName>
    </submittedName>
</protein>
<accession>A0A554A034</accession>
<dbReference type="InterPro" id="IPR036390">
    <property type="entry name" value="WH_DNA-bd_sf"/>
</dbReference>
<evidence type="ECO:0000313" key="1">
    <source>
        <dbReference type="EMBL" id="TSB47050.1"/>
    </source>
</evidence>
<dbReference type="GO" id="GO:0003677">
    <property type="term" value="F:DNA binding"/>
    <property type="evidence" value="ECO:0007669"/>
    <property type="project" value="InterPro"/>
</dbReference>
<proteinExistence type="predicted"/>
<dbReference type="Pfam" id="PF02334">
    <property type="entry name" value="RTP"/>
    <property type="match status" value="1"/>
</dbReference>
<name>A0A554A034_9BACI</name>
<dbReference type="InterPro" id="IPR036388">
    <property type="entry name" value="WH-like_DNA-bd_sf"/>
</dbReference>
<dbReference type="SUPFAM" id="SSF46785">
    <property type="entry name" value="Winged helix' DNA-binding domain"/>
    <property type="match status" value="1"/>
</dbReference>
<dbReference type="InterPro" id="IPR003432">
    <property type="entry name" value="RTP"/>
</dbReference>
<dbReference type="AlphaFoldDB" id="A0A554A034"/>
<dbReference type="Gene3D" id="1.10.10.10">
    <property type="entry name" value="Winged helix-like DNA-binding domain superfamily/Winged helix DNA-binding domain"/>
    <property type="match status" value="1"/>
</dbReference>
<dbReference type="GO" id="GO:0006274">
    <property type="term" value="P:DNA replication termination"/>
    <property type="evidence" value="ECO:0007669"/>
    <property type="project" value="InterPro"/>
</dbReference>
<sequence>MMNEKQRATSRFLIKQRLFIKLYLLKYIEDGRLYGIQMLEQIRDRFQSEGYKPNHADIYRALHELVDSGVIKASKRKLTEDSYQEILIYYIRDTQKAAIIKEQGIKELKDSAALLKKALDDLED</sequence>
<reference evidence="1 2" key="1">
    <citation type="submission" date="2019-07" db="EMBL/GenBank/DDBJ databases">
        <authorList>
            <person name="Park Y.J."/>
            <person name="Jeong S.E."/>
            <person name="Jung H.S."/>
        </authorList>
    </citation>
    <scope>NUCLEOTIDE SEQUENCE [LARGE SCALE GENOMIC DNA]</scope>
    <source>
        <strain evidence="2">P16(2019)</strain>
    </source>
</reference>
<dbReference type="EMBL" id="VLXZ01000004">
    <property type="protein sequence ID" value="TSB47050.1"/>
    <property type="molecule type" value="Genomic_DNA"/>
</dbReference>
<evidence type="ECO:0000313" key="2">
    <source>
        <dbReference type="Proteomes" id="UP000318521"/>
    </source>
</evidence>
<dbReference type="RefSeq" id="WP_143848280.1">
    <property type="nucleotide sequence ID" value="NZ_VLXZ01000004.1"/>
</dbReference>
<organism evidence="1 2">
    <name type="scientific">Alkalicoccobacillus porphyridii</name>
    <dbReference type="NCBI Taxonomy" id="2597270"/>
    <lineage>
        <taxon>Bacteria</taxon>
        <taxon>Bacillati</taxon>
        <taxon>Bacillota</taxon>
        <taxon>Bacilli</taxon>
        <taxon>Bacillales</taxon>
        <taxon>Bacillaceae</taxon>
        <taxon>Alkalicoccobacillus</taxon>
    </lineage>
</organism>
<dbReference type="OrthoDB" id="2438867at2"/>
<gene>
    <name evidence="1" type="ORF">FN960_08510</name>
</gene>
<dbReference type="Proteomes" id="UP000318521">
    <property type="component" value="Unassembled WGS sequence"/>
</dbReference>